<gene>
    <name evidence="1" type="ORF">D477_019056</name>
</gene>
<dbReference type="OrthoDB" id="4942580at2"/>
<dbReference type="Gene3D" id="3.40.1000.10">
    <property type="entry name" value="Mog1/PsbP, alpha/beta/alpha sandwich"/>
    <property type="match status" value="1"/>
</dbReference>
<proteinExistence type="predicted"/>
<reference evidence="1 2" key="1">
    <citation type="journal article" date="2013" name="Genome Announc.">
        <title>Draft Genome Sequence of Arthrobacter crystallopoietes Strain BAB-32, Revealing Genes for Bioremediation.</title>
        <authorList>
            <person name="Joshi M.N."/>
            <person name="Pandit A.S."/>
            <person name="Sharma A."/>
            <person name="Pandya R.V."/>
            <person name="Desai S.M."/>
            <person name="Saxena A.K."/>
            <person name="Bagatharia S.B."/>
        </authorList>
    </citation>
    <scope>NUCLEOTIDE SEQUENCE [LARGE SCALE GENOMIC DNA]</scope>
    <source>
        <strain evidence="1 2">BAB-32</strain>
    </source>
</reference>
<comment type="caution">
    <text evidence="1">The sequence shown here is derived from an EMBL/GenBank/DDBJ whole genome shotgun (WGS) entry which is preliminary data.</text>
</comment>
<name>N1UY01_9MICC</name>
<protein>
    <submittedName>
        <fullName evidence="1">Uncharacterized protein</fullName>
    </submittedName>
</protein>
<dbReference type="RefSeq" id="WP_005273332.1">
    <property type="nucleotide sequence ID" value="NZ_ANPE02000241.1"/>
</dbReference>
<evidence type="ECO:0000313" key="1">
    <source>
        <dbReference type="EMBL" id="EMY32659.1"/>
    </source>
</evidence>
<keyword evidence="2" id="KW-1185">Reference proteome</keyword>
<dbReference type="Proteomes" id="UP000010729">
    <property type="component" value="Unassembled WGS sequence"/>
</dbReference>
<accession>N1UY01</accession>
<organism evidence="1 2">
    <name type="scientific">Arthrobacter crystallopoietes BAB-32</name>
    <dbReference type="NCBI Taxonomy" id="1246476"/>
    <lineage>
        <taxon>Bacteria</taxon>
        <taxon>Bacillati</taxon>
        <taxon>Actinomycetota</taxon>
        <taxon>Actinomycetes</taxon>
        <taxon>Micrococcales</taxon>
        <taxon>Micrococcaceae</taxon>
        <taxon>Crystallibacter</taxon>
    </lineage>
</organism>
<dbReference type="AlphaFoldDB" id="N1UY01"/>
<dbReference type="EMBL" id="ANPE02000241">
    <property type="protein sequence ID" value="EMY32659.1"/>
    <property type="molecule type" value="Genomic_DNA"/>
</dbReference>
<evidence type="ECO:0000313" key="2">
    <source>
        <dbReference type="Proteomes" id="UP000010729"/>
    </source>
</evidence>
<sequence>MSTTPEGYSPAQVAGLGFSYPSEWQRVDQPEADLVLAWPEGKVEGFRPNLVITSEATDMSIQRLSTRAMATVLAAHTGSYLIACDLWGVDPVPARRIGFTYTASGSTINVEKYLFRIGGQAVDFTFSCGVRQYYSLEPLFGYIARTIRPAEVAA</sequence>